<sequence>MGRLNNDAGRHKNEVGRKNDDNGQQKLLIKNRKTTWGDRRMNGFYP</sequence>
<name>A0AAP6HCY6_RIEAN</name>
<evidence type="ECO:0000256" key="1">
    <source>
        <dbReference type="SAM" id="MobiDB-lite"/>
    </source>
</evidence>
<evidence type="ECO:0000313" key="3">
    <source>
        <dbReference type="Proteomes" id="UP001284033"/>
    </source>
</evidence>
<proteinExistence type="predicted"/>
<evidence type="ECO:0000313" key="2">
    <source>
        <dbReference type="EMBL" id="MDY3511867.1"/>
    </source>
</evidence>
<feature type="compositionally biased region" description="Basic and acidic residues" evidence="1">
    <location>
        <begin position="8"/>
        <end position="23"/>
    </location>
</feature>
<accession>A0AAP6HCY6</accession>
<reference evidence="2" key="1">
    <citation type="submission" date="2023-01" db="EMBL/GenBank/DDBJ databases">
        <title>Genome-based studies on antimicrobial resistance profiles of Riemerella anatipestifer in China, 1994 to 2021.</title>
        <authorList>
            <person name="Yang Z."/>
            <person name="Zhu D."/>
        </authorList>
    </citation>
    <scope>NUCLEOTIDE SEQUENCE</scope>
    <source>
        <strain evidence="2">RCAD1218</strain>
    </source>
</reference>
<gene>
    <name evidence="2" type="ORF">PG303_01395</name>
</gene>
<dbReference type="AlphaFoldDB" id="A0AAP6HCY6"/>
<dbReference type="EMBL" id="JAQZHK010000001">
    <property type="protein sequence ID" value="MDY3511867.1"/>
    <property type="molecule type" value="Genomic_DNA"/>
</dbReference>
<feature type="compositionally biased region" description="Basic and acidic residues" evidence="1">
    <location>
        <begin position="35"/>
        <end position="46"/>
    </location>
</feature>
<comment type="caution">
    <text evidence="2">The sequence shown here is derived from an EMBL/GenBank/DDBJ whole genome shotgun (WGS) entry which is preliminary data.</text>
</comment>
<dbReference type="Proteomes" id="UP001284033">
    <property type="component" value="Unassembled WGS sequence"/>
</dbReference>
<organism evidence="2 3">
    <name type="scientific">Riemerella anatipestifer</name>
    <name type="common">Moraxella anatipestifer</name>
    <dbReference type="NCBI Taxonomy" id="34085"/>
    <lineage>
        <taxon>Bacteria</taxon>
        <taxon>Pseudomonadati</taxon>
        <taxon>Bacteroidota</taxon>
        <taxon>Flavobacteriia</taxon>
        <taxon>Flavobacteriales</taxon>
        <taxon>Weeksellaceae</taxon>
        <taxon>Riemerella</taxon>
    </lineage>
</organism>
<protein>
    <submittedName>
        <fullName evidence="2">Uncharacterized protein</fullName>
    </submittedName>
</protein>
<feature type="region of interest" description="Disordered" evidence="1">
    <location>
        <begin position="1"/>
        <end position="46"/>
    </location>
</feature>